<evidence type="ECO:0000313" key="3">
    <source>
        <dbReference type="Proteomes" id="UP000054251"/>
    </source>
</evidence>
<dbReference type="OrthoDB" id="5582218at2759"/>
<sequence length="598" mass="69056">MALELSHTRSEAINSHVNSRSLKYGKKKVNSIPSIVNTAVNKSKVGSSESLPLKQDQIVKTKFTVTNELKHKVRKNKGTHEPIIDTPEFKLLCKLFVPSKYLIHNDKIAIKQLSNHLPLIIPGDIELNKPRQRLNFELHLFLSSIVTHYITSWYLSKLNTDNLDFIRNVYNMLSEFSKDFIKRLDCMFLNGLFALINELCVILNDHIKEIASDSTSTHDIKLLDDYLKNNINRNTIKNSYKDENEIMEQYLTSKHVIFENRGIQMPVETTLGIQQSEDYRIQYFRLIAKELLTVSFNSDINYDATSSASPSTSHITMSLLIILVADLILDNIFKKISSPQFVLQTILNDSFDMINESLYKKENDELENKQGLRTIRSVIYSGYKNITRIMISMQLISEAYEPGNSTNILENCLFQLIDTITNFSTRKPLLASVFQFMKRIILANKRTSRMFDSFCKWFLYNQLARILNDEFGCKLLKTLREGIFEDNDDENDDENNEEHKINIDSLTSKIYEFLSDQLPNSIFCGSTVVNSFKFSDESDDDFKSSIHKFLLIFNYNVSSMDNNLINEACLLNQLLIIQWIDCILSTLYPELVNKQANS</sequence>
<name>A0A0V1Q176_9ASCO</name>
<organism evidence="2 3">
    <name type="scientific">Debaryomyces fabryi</name>
    <dbReference type="NCBI Taxonomy" id="58627"/>
    <lineage>
        <taxon>Eukaryota</taxon>
        <taxon>Fungi</taxon>
        <taxon>Dikarya</taxon>
        <taxon>Ascomycota</taxon>
        <taxon>Saccharomycotina</taxon>
        <taxon>Pichiomycetes</taxon>
        <taxon>Debaryomycetaceae</taxon>
        <taxon>Debaryomyces</taxon>
    </lineage>
</organism>
<dbReference type="EMBL" id="LMYN01000032">
    <property type="protein sequence ID" value="KSA02211.1"/>
    <property type="molecule type" value="Genomic_DNA"/>
</dbReference>
<dbReference type="Pfam" id="PF02194">
    <property type="entry name" value="PXA"/>
    <property type="match status" value="1"/>
</dbReference>
<dbReference type="Proteomes" id="UP000054251">
    <property type="component" value="Unassembled WGS sequence"/>
</dbReference>
<gene>
    <name evidence="2" type="ORF">AC631_02029</name>
</gene>
<reference evidence="2 3" key="1">
    <citation type="submission" date="2015-11" db="EMBL/GenBank/DDBJ databases">
        <title>The genome of Debaryomyces fabryi.</title>
        <authorList>
            <person name="Tafer H."/>
            <person name="Lopandic K."/>
        </authorList>
    </citation>
    <scope>NUCLEOTIDE SEQUENCE [LARGE SCALE GENOMIC DNA]</scope>
    <source>
        <strain evidence="2 3">CBS 789</strain>
    </source>
</reference>
<feature type="domain" description="PXA" evidence="1">
    <location>
        <begin position="133"/>
        <end position="347"/>
    </location>
</feature>
<dbReference type="InterPro" id="IPR003114">
    <property type="entry name" value="Phox_assoc"/>
</dbReference>
<evidence type="ECO:0000313" key="2">
    <source>
        <dbReference type="EMBL" id="KSA02211.1"/>
    </source>
</evidence>
<dbReference type="RefSeq" id="XP_015468313.1">
    <property type="nucleotide sequence ID" value="XM_015610859.1"/>
</dbReference>
<comment type="caution">
    <text evidence="2">The sequence shown here is derived from an EMBL/GenBank/DDBJ whole genome shotgun (WGS) entry which is preliminary data.</text>
</comment>
<proteinExistence type="predicted"/>
<keyword evidence="3" id="KW-1185">Reference proteome</keyword>
<accession>A0A0V1Q176</accession>
<dbReference type="GeneID" id="26839038"/>
<evidence type="ECO:0000259" key="1">
    <source>
        <dbReference type="Pfam" id="PF02194"/>
    </source>
</evidence>
<protein>
    <recommendedName>
        <fullName evidence="1">PXA domain-containing protein</fullName>
    </recommendedName>
</protein>
<dbReference type="AlphaFoldDB" id="A0A0V1Q176"/>